<evidence type="ECO:0000256" key="3">
    <source>
        <dbReference type="PROSITE-ProRule" id="PRU00446"/>
    </source>
</evidence>
<dbReference type="Pfam" id="PF02191">
    <property type="entry name" value="OLF"/>
    <property type="match status" value="1"/>
</dbReference>
<dbReference type="AlphaFoldDB" id="A0A4W3H8V5"/>
<proteinExistence type="predicted"/>
<dbReference type="InParanoid" id="A0A4W3H8V5"/>
<keyword evidence="6" id="KW-1185">Reference proteome</keyword>
<name>A0A4W3H8V5_CALMI</name>
<evidence type="ECO:0000256" key="2">
    <source>
        <dbReference type="ARBA" id="ARBA00022525"/>
    </source>
</evidence>
<organism evidence="5 6">
    <name type="scientific">Callorhinchus milii</name>
    <name type="common">Ghost shark</name>
    <dbReference type="NCBI Taxonomy" id="7868"/>
    <lineage>
        <taxon>Eukaryota</taxon>
        <taxon>Metazoa</taxon>
        <taxon>Chordata</taxon>
        <taxon>Craniata</taxon>
        <taxon>Vertebrata</taxon>
        <taxon>Chondrichthyes</taxon>
        <taxon>Holocephali</taxon>
        <taxon>Chimaeriformes</taxon>
        <taxon>Callorhinchidae</taxon>
        <taxon>Callorhinchus</taxon>
    </lineage>
</organism>
<sequence>MGRLTQIDRKTFTKEGILKIKTIILFLTGNCSGILRSVSQPITAQVNPFGVANHYGAWGMDSMPGSPELYWVMVLTSSKIYGNTIRTYSSYKPFLLNKPFTDFHVTSSATVTNSIQGSGSVVYNGSLYYNCFKKRNMCKYDLNTKVILHRELPEAGFNNEFPYCYYDCYGYTDMDFSVDENGLWVIYATEENYGNILVSKLNSDNLAILGTWRTRFFKKAVSNAFMACGVLYTTRYINATEEEIFNAFDTTTNREAFDLNIRFTKYSKHIENLHYNPGDRKLYLYNDGYMIAYNLLFY</sequence>
<comment type="caution">
    <text evidence="3">Lacks conserved residue(s) required for the propagation of feature annotation.</text>
</comment>
<dbReference type="InterPro" id="IPR050605">
    <property type="entry name" value="Olfactomedin-like_domain"/>
</dbReference>
<dbReference type="Ensembl" id="ENSCMIT00000012489.1">
    <property type="protein sequence ID" value="ENSCMIP00000012201.1"/>
    <property type="gene ID" value="ENSCMIG00000006250.1"/>
</dbReference>
<dbReference type="GO" id="GO:0005615">
    <property type="term" value="C:extracellular space"/>
    <property type="evidence" value="ECO:0007669"/>
    <property type="project" value="TreeGrafter"/>
</dbReference>
<dbReference type="PROSITE" id="PS51132">
    <property type="entry name" value="OLF"/>
    <property type="match status" value="1"/>
</dbReference>
<keyword evidence="2" id="KW-0964">Secreted</keyword>
<dbReference type="SMART" id="SM00284">
    <property type="entry name" value="OLF"/>
    <property type="match status" value="1"/>
</dbReference>
<dbReference type="STRING" id="7868.ENSCMIP00000012201"/>
<evidence type="ECO:0000313" key="5">
    <source>
        <dbReference type="Ensembl" id="ENSCMIP00000012201.1"/>
    </source>
</evidence>
<evidence type="ECO:0000259" key="4">
    <source>
        <dbReference type="PROSITE" id="PS51132"/>
    </source>
</evidence>
<dbReference type="GeneTree" id="ENSGT00940000155454"/>
<evidence type="ECO:0000313" key="6">
    <source>
        <dbReference type="Proteomes" id="UP000314986"/>
    </source>
</evidence>
<reference evidence="5" key="5">
    <citation type="submission" date="2025-09" db="UniProtKB">
        <authorList>
            <consortium name="Ensembl"/>
        </authorList>
    </citation>
    <scope>IDENTIFICATION</scope>
</reference>
<dbReference type="InterPro" id="IPR003112">
    <property type="entry name" value="Olfac-like_dom"/>
</dbReference>
<protein>
    <recommendedName>
        <fullName evidence="4">Olfactomedin-like domain-containing protein</fullName>
    </recommendedName>
</protein>
<evidence type="ECO:0000256" key="1">
    <source>
        <dbReference type="ARBA" id="ARBA00004613"/>
    </source>
</evidence>
<reference evidence="6" key="3">
    <citation type="journal article" date="2014" name="Nature">
        <title>Elephant shark genome provides unique insights into gnathostome evolution.</title>
        <authorList>
            <consortium name="International Elephant Shark Genome Sequencing Consortium"/>
            <person name="Venkatesh B."/>
            <person name="Lee A.P."/>
            <person name="Ravi V."/>
            <person name="Maurya A.K."/>
            <person name="Lian M.M."/>
            <person name="Swann J.B."/>
            <person name="Ohta Y."/>
            <person name="Flajnik M.F."/>
            <person name="Sutoh Y."/>
            <person name="Kasahara M."/>
            <person name="Hoon S."/>
            <person name="Gangu V."/>
            <person name="Roy S.W."/>
            <person name="Irimia M."/>
            <person name="Korzh V."/>
            <person name="Kondrychyn I."/>
            <person name="Lim Z.W."/>
            <person name="Tay B.H."/>
            <person name="Tohari S."/>
            <person name="Kong K.W."/>
            <person name="Ho S."/>
            <person name="Lorente-Galdos B."/>
            <person name="Quilez J."/>
            <person name="Marques-Bonet T."/>
            <person name="Raney B.J."/>
            <person name="Ingham P.W."/>
            <person name="Tay A."/>
            <person name="Hillier L.W."/>
            <person name="Minx P."/>
            <person name="Boehm T."/>
            <person name="Wilson R.K."/>
            <person name="Brenner S."/>
            <person name="Warren W.C."/>
        </authorList>
    </citation>
    <scope>NUCLEOTIDE SEQUENCE [LARGE SCALE GENOMIC DNA]</scope>
</reference>
<dbReference type="OMA" id="PYNYLHF"/>
<accession>A0A4W3H8V5</accession>
<dbReference type="GO" id="GO:0007165">
    <property type="term" value="P:signal transduction"/>
    <property type="evidence" value="ECO:0007669"/>
    <property type="project" value="TreeGrafter"/>
</dbReference>
<reference evidence="6" key="2">
    <citation type="journal article" date="2007" name="PLoS Biol.">
        <title>Survey sequencing and comparative analysis of the elephant shark (Callorhinchus milii) genome.</title>
        <authorList>
            <person name="Venkatesh B."/>
            <person name="Kirkness E.F."/>
            <person name="Loh Y.H."/>
            <person name="Halpern A.L."/>
            <person name="Lee A.P."/>
            <person name="Johnson J."/>
            <person name="Dandona N."/>
            <person name="Viswanathan L.D."/>
            <person name="Tay A."/>
            <person name="Venter J.C."/>
            <person name="Strausberg R.L."/>
            <person name="Brenner S."/>
        </authorList>
    </citation>
    <scope>NUCLEOTIDE SEQUENCE [LARGE SCALE GENOMIC DNA]</scope>
</reference>
<dbReference type="PANTHER" id="PTHR23192">
    <property type="entry name" value="OLFACTOMEDIN-RELATED"/>
    <property type="match status" value="1"/>
</dbReference>
<dbReference type="PANTHER" id="PTHR23192:SF7">
    <property type="entry name" value="OLFACTOMEDIN-4"/>
    <property type="match status" value="1"/>
</dbReference>
<reference evidence="5" key="4">
    <citation type="submission" date="2025-08" db="UniProtKB">
        <authorList>
            <consortium name="Ensembl"/>
        </authorList>
    </citation>
    <scope>IDENTIFICATION</scope>
</reference>
<feature type="domain" description="Olfactomedin-like" evidence="4">
    <location>
        <begin position="30"/>
        <end position="298"/>
    </location>
</feature>
<dbReference type="Proteomes" id="UP000314986">
    <property type="component" value="Unassembled WGS sequence"/>
</dbReference>
<reference evidence="6" key="1">
    <citation type="journal article" date="2006" name="Science">
        <title>Ancient noncoding elements conserved in the human genome.</title>
        <authorList>
            <person name="Venkatesh B."/>
            <person name="Kirkness E.F."/>
            <person name="Loh Y.H."/>
            <person name="Halpern A.L."/>
            <person name="Lee A.P."/>
            <person name="Johnson J."/>
            <person name="Dandona N."/>
            <person name="Viswanathan L.D."/>
            <person name="Tay A."/>
            <person name="Venter J.C."/>
            <person name="Strausberg R.L."/>
            <person name="Brenner S."/>
        </authorList>
    </citation>
    <scope>NUCLEOTIDE SEQUENCE [LARGE SCALE GENOMIC DNA]</scope>
</reference>
<comment type="subcellular location">
    <subcellularLocation>
        <location evidence="1">Secreted</location>
    </subcellularLocation>
</comment>